<proteinExistence type="inferred from homology"/>
<dbReference type="PANTHER" id="PTHR21547:SF0">
    <property type="entry name" value="CLUSTERIN-ASSOCIATED PROTEIN 1"/>
    <property type="match status" value="1"/>
</dbReference>
<dbReference type="GO" id="GO:0005929">
    <property type="term" value="C:cilium"/>
    <property type="evidence" value="ECO:0007669"/>
    <property type="project" value="UniProtKB-SubCell"/>
</dbReference>
<feature type="coiled-coil region" evidence="7">
    <location>
        <begin position="256"/>
        <end position="290"/>
    </location>
</feature>
<evidence type="ECO:0000256" key="8">
    <source>
        <dbReference type="SAM" id="MobiDB-lite"/>
    </source>
</evidence>
<comment type="similarity">
    <text evidence="2">Belongs to the CLUAP1 family.</text>
</comment>
<keyword evidence="6" id="KW-0966">Cell projection</keyword>
<comment type="caution">
    <text evidence="9">The sequence shown here is derived from an EMBL/GenBank/DDBJ whole genome shotgun (WGS) entry which is preliminary data.</text>
</comment>
<feature type="compositionally biased region" description="Acidic residues" evidence="8">
    <location>
        <begin position="377"/>
        <end position="424"/>
    </location>
</feature>
<dbReference type="AlphaFoldDB" id="A0A5J4NR15"/>
<dbReference type="Pfam" id="PF10234">
    <property type="entry name" value="Cluap1"/>
    <property type="match status" value="1"/>
</dbReference>
<comment type="subcellular location">
    <subcellularLocation>
        <location evidence="1">Cell projection</location>
        <location evidence="1">Cilium</location>
    </subcellularLocation>
</comment>
<dbReference type="PANTHER" id="PTHR21547">
    <property type="entry name" value="CLUSTERIN ASSOCIATED PROTEIN 1"/>
    <property type="match status" value="1"/>
</dbReference>
<name>A0A5J4NR15_9TREM</name>
<evidence type="ECO:0000256" key="5">
    <source>
        <dbReference type="ARBA" id="ARBA00023069"/>
    </source>
</evidence>
<dbReference type="InterPro" id="IPR019366">
    <property type="entry name" value="Clusterin-associated_protein-1"/>
</dbReference>
<feature type="region of interest" description="Disordered" evidence="8">
    <location>
        <begin position="338"/>
        <end position="469"/>
    </location>
</feature>
<reference evidence="9 10" key="1">
    <citation type="journal article" date="2019" name="Gigascience">
        <title>Whole-genome sequence of the oriental lung fluke Paragonimus westermani.</title>
        <authorList>
            <person name="Oey H."/>
            <person name="Zakrzewski M."/>
            <person name="Narain K."/>
            <person name="Devi K.R."/>
            <person name="Agatsuma T."/>
            <person name="Nawaratna S."/>
            <person name="Gobert G.N."/>
            <person name="Jones M.K."/>
            <person name="Ragan M.A."/>
            <person name="McManus D.P."/>
            <person name="Krause L."/>
        </authorList>
    </citation>
    <scope>NUCLEOTIDE SEQUENCE [LARGE SCALE GENOMIC DNA]</scope>
    <source>
        <strain evidence="9 10">IND2009</strain>
    </source>
</reference>
<evidence type="ECO:0000313" key="10">
    <source>
        <dbReference type="Proteomes" id="UP000324629"/>
    </source>
</evidence>
<gene>
    <name evidence="9" type="ORF">DEA37_0008797</name>
</gene>
<evidence type="ECO:0000256" key="7">
    <source>
        <dbReference type="SAM" id="Coils"/>
    </source>
</evidence>
<evidence type="ECO:0000313" key="9">
    <source>
        <dbReference type="EMBL" id="KAA3677924.1"/>
    </source>
</evidence>
<evidence type="ECO:0000256" key="6">
    <source>
        <dbReference type="ARBA" id="ARBA00023273"/>
    </source>
</evidence>
<keyword evidence="4 7" id="KW-0175">Coiled coil</keyword>
<protein>
    <submittedName>
        <fullName evidence="9">Clusterin-associated protein 1</fullName>
    </submittedName>
</protein>
<organism evidence="9 10">
    <name type="scientific">Paragonimus westermani</name>
    <dbReference type="NCBI Taxonomy" id="34504"/>
    <lineage>
        <taxon>Eukaryota</taxon>
        <taxon>Metazoa</taxon>
        <taxon>Spiralia</taxon>
        <taxon>Lophotrochozoa</taxon>
        <taxon>Platyhelminthes</taxon>
        <taxon>Trematoda</taxon>
        <taxon>Digenea</taxon>
        <taxon>Plagiorchiida</taxon>
        <taxon>Troglotremata</taxon>
        <taxon>Troglotrematidae</taxon>
        <taxon>Paragonimus</taxon>
    </lineage>
</organism>
<accession>A0A5J4NR15</accession>
<dbReference type="GO" id="GO:0005815">
    <property type="term" value="C:microtubule organizing center"/>
    <property type="evidence" value="ECO:0007669"/>
    <property type="project" value="TreeGrafter"/>
</dbReference>
<evidence type="ECO:0000256" key="3">
    <source>
        <dbReference type="ARBA" id="ARBA00022794"/>
    </source>
</evidence>
<dbReference type="EMBL" id="QNGE01001290">
    <property type="protein sequence ID" value="KAA3677924.1"/>
    <property type="molecule type" value="Genomic_DNA"/>
</dbReference>
<evidence type="ECO:0000256" key="1">
    <source>
        <dbReference type="ARBA" id="ARBA00004138"/>
    </source>
</evidence>
<dbReference type="GO" id="GO:0030992">
    <property type="term" value="C:intraciliary transport particle B"/>
    <property type="evidence" value="ECO:0007669"/>
    <property type="project" value="TreeGrafter"/>
</dbReference>
<dbReference type="GO" id="GO:0060271">
    <property type="term" value="P:cilium assembly"/>
    <property type="evidence" value="ECO:0007669"/>
    <property type="project" value="TreeGrafter"/>
</dbReference>
<keyword evidence="5" id="KW-0969">Cilium</keyword>
<dbReference type="Proteomes" id="UP000324629">
    <property type="component" value="Unassembled WGS sequence"/>
</dbReference>
<sequence length="521" mass="59327">MSYREMRTFTEMMRTLGFNRNISMENFRTPNFPLVAEILTWLVARYDSHADLPQCFDTEQDRVIFIKTVAHFMATRACIRLNTKKLYQANGFAVKELMKITRVLYSAICKSGKTEENEASELCVMELFDISKARLSPTTVFFLMLKCRFFPFTTYLEYYASSSVSPTYSLFQKKQLQESRSLSSQLASIGASLHTLLGREIGLREARDRSIRRQLDSAWVEQCVADARDALHGQVEKTETALVNVAADEATLDGKIEKKRSELDRNRKRLATLQSVRPAYMEEYEQLEEELSSLYSSYLTRFRNLAFLENQYEELMRVGASQVEDGETTLKTIAEQLKLSSQSSPDDLDGKLGTHGRMNEFTKPQSKRRSGRCVVDTVDDDGLDENEDEAEDGLINGQEEEDDAEDDDEEEEDEEDESEDDDAVNDSSLLEGKRDERVGRNQLVPGWSPSRQRISGASYHGRPTRNYPDNVRVVNRSDLQSGSLIKNNVEKDRKMAMDTPARSKDLIESAGEVSSSILVEC</sequence>
<evidence type="ECO:0000256" key="2">
    <source>
        <dbReference type="ARBA" id="ARBA00008340"/>
    </source>
</evidence>
<feature type="compositionally biased region" description="Basic and acidic residues" evidence="8">
    <location>
        <begin position="348"/>
        <end position="360"/>
    </location>
</feature>
<evidence type="ECO:0000256" key="4">
    <source>
        <dbReference type="ARBA" id="ARBA00023054"/>
    </source>
</evidence>
<keyword evidence="3" id="KW-0970">Cilium biogenesis/degradation</keyword>
<keyword evidence="10" id="KW-1185">Reference proteome</keyword>